<evidence type="ECO:0000313" key="2">
    <source>
        <dbReference type="EMBL" id="CAF1923660.1"/>
    </source>
</evidence>
<dbReference type="Pfam" id="PF00078">
    <property type="entry name" value="RVT_1"/>
    <property type="match status" value="1"/>
</dbReference>
<organism evidence="2 3">
    <name type="scientific">Rotaria magnacalcarata</name>
    <dbReference type="NCBI Taxonomy" id="392030"/>
    <lineage>
        <taxon>Eukaryota</taxon>
        <taxon>Metazoa</taxon>
        <taxon>Spiralia</taxon>
        <taxon>Gnathifera</taxon>
        <taxon>Rotifera</taxon>
        <taxon>Eurotatoria</taxon>
        <taxon>Bdelloidea</taxon>
        <taxon>Philodinida</taxon>
        <taxon>Philodinidae</taxon>
        <taxon>Rotaria</taxon>
    </lineage>
</organism>
<dbReference type="InterPro" id="IPR043502">
    <property type="entry name" value="DNA/RNA_pol_sf"/>
</dbReference>
<dbReference type="SUPFAM" id="SSF56672">
    <property type="entry name" value="DNA/RNA polymerases"/>
    <property type="match status" value="1"/>
</dbReference>
<reference evidence="2" key="1">
    <citation type="submission" date="2021-02" db="EMBL/GenBank/DDBJ databases">
        <authorList>
            <person name="Nowell W R."/>
        </authorList>
    </citation>
    <scope>NUCLEOTIDE SEQUENCE</scope>
</reference>
<name>A0A816KL50_9BILA</name>
<dbReference type="InterPro" id="IPR000477">
    <property type="entry name" value="RT_dom"/>
</dbReference>
<dbReference type="AlphaFoldDB" id="A0A816KL50"/>
<gene>
    <name evidence="2" type="ORF">MBJ925_LOCUS2916</name>
</gene>
<dbReference type="PROSITE" id="PS50878">
    <property type="entry name" value="RT_POL"/>
    <property type="match status" value="1"/>
</dbReference>
<evidence type="ECO:0000259" key="1">
    <source>
        <dbReference type="PROSITE" id="PS50878"/>
    </source>
</evidence>
<dbReference type="Proteomes" id="UP000663824">
    <property type="component" value="Unassembled WGS sequence"/>
</dbReference>
<proteinExistence type="predicted"/>
<sequence>MLKIIQRRLQTFLERELPDTQAGFRKGRGTRDQIANLRWIIEKAREHQKNFYLCFLDYSKAFDCVDHTKLWSVLTKMGIPTHLIVLIKNLYSNPQATVKTEYGNTNWFNIGKGVRQGCILSPYLFNLYAEYIMRKVDIDETTAGIKIGGRNINNLRYADDTTLLTENASDLKRLLTKLKAESAAAGLRLNMKKTFVMTNGPTEEFNIDNEQIKIVNDFIFLGSNVNKDGDCSIEIKRRLLLGRKAMVNLDKLIRSKDINMETKIRMIKTMIFPITTYGCES</sequence>
<dbReference type="PANTHER" id="PTHR47027:SF8">
    <property type="entry name" value="RIBONUCLEASE H"/>
    <property type="match status" value="1"/>
</dbReference>
<dbReference type="EMBL" id="CAJNRE010000182">
    <property type="protein sequence ID" value="CAF1923660.1"/>
    <property type="molecule type" value="Genomic_DNA"/>
</dbReference>
<dbReference type="PANTHER" id="PTHR47027">
    <property type="entry name" value="REVERSE TRANSCRIPTASE DOMAIN-CONTAINING PROTEIN"/>
    <property type="match status" value="1"/>
</dbReference>
<evidence type="ECO:0000313" key="3">
    <source>
        <dbReference type="Proteomes" id="UP000663824"/>
    </source>
</evidence>
<accession>A0A816KL50</accession>
<comment type="caution">
    <text evidence="2">The sequence shown here is derived from an EMBL/GenBank/DDBJ whole genome shotgun (WGS) entry which is preliminary data.</text>
</comment>
<protein>
    <recommendedName>
        <fullName evidence="1">Reverse transcriptase domain-containing protein</fullName>
    </recommendedName>
</protein>
<feature type="domain" description="Reverse transcriptase" evidence="1">
    <location>
        <begin position="1"/>
        <end position="225"/>
    </location>
</feature>
<dbReference type="CDD" id="cd01650">
    <property type="entry name" value="RT_nLTR_like"/>
    <property type="match status" value="1"/>
</dbReference>